<reference evidence="1" key="1">
    <citation type="submission" date="2014-11" db="EMBL/GenBank/DDBJ databases">
        <authorList>
            <person name="Amaro Gonzalez C."/>
        </authorList>
    </citation>
    <scope>NUCLEOTIDE SEQUENCE</scope>
</reference>
<dbReference type="EMBL" id="GBXM01031791">
    <property type="protein sequence ID" value="JAH76786.1"/>
    <property type="molecule type" value="Transcribed_RNA"/>
</dbReference>
<evidence type="ECO:0000313" key="1">
    <source>
        <dbReference type="EMBL" id="JAH76786.1"/>
    </source>
</evidence>
<protein>
    <submittedName>
        <fullName evidence="1">Uncharacterized protein</fullName>
    </submittedName>
</protein>
<accession>A0A0E9VFL5</accession>
<organism evidence="1">
    <name type="scientific">Anguilla anguilla</name>
    <name type="common">European freshwater eel</name>
    <name type="synonym">Muraena anguilla</name>
    <dbReference type="NCBI Taxonomy" id="7936"/>
    <lineage>
        <taxon>Eukaryota</taxon>
        <taxon>Metazoa</taxon>
        <taxon>Chordata</taxon>
        <taxon>Craniata</taxon>
        <taxon>Vertebrata</taxon>
        <taxon>Euteleostomi</taxon>
        <taxon>Actinopterygii</taxon>
        <taxon>Neopterygii</taxon>
        <taxon>Teleostei</taxon>
        <taxon>Anguilliformes</taxon>
        <taxon>Anguillidae</taxon>
        <taxon>Anguilla</taxon>
    </lineage>
</organism>
<proteinExistence type="predicted"/>
<name>A0A0E9VFL5_ANGAN</name>
<dbReference type="AlphaFoldDB" id="A0A0E9VFL5"/>
<sequence length="53" mass="6187">MKRKVSHPNLLRVTTGNLQTFFVYSITSWILRRPSFPSNYSVRMFSCSSSNLM</sequence>
<reference evidence="1" key="2">
    <citation type="journal article" date="2015" name="Fish Shellfish Immunol.">
        <title>Early steps in the European eel (Anguilla anguilla)-Vibrio vulnificus interaction in the gills: Role of the RtxA13 toxin.</title>
        <authorList>
            <person name="Callol A."/>
            <person name="Pajuelo D."/>
            <person name="Ebbesson L."/>
            <person name="Teles M."/>
            <person name="MacKenzie S."/>
            <person name="Amaro C."/>
        </authorList>
    </citation>
    <scope>NUCLEOTIDE SEQUENCE</scope>
</reference>